<protein>
    <submittedName>
        <fullName evidence="1">Uncharacterized protein</fullName>
    </submittedName>
</protein>
<dbReference type="Proteomes" id="UP000028567">
    <property type="component" value="Segment"/>
</dbReference>
<accession>A0A075BS02</accession>
<keyword evidence="2" id="KW-1185">Reference proteome</keyword>
<organism evidence="1 2">
    <name type="scientific">Microcystis phage MaMV-DC</name>
    <dbReference type="NCBI Taxonomy" id="1357715"/>
    <lineage>
        <taxon>Viruses</taxon>
        <taxon>Duplodnaviria</taxon>
        <taxon>Heunggongvirae</taxon>
        <taxon>Uroviricota</taxon>
        <taxon>Caudoviricetes</taxon>
        <taxon>Fukuivirus</taxon>
        <taxon>Fukuivirus MVDC</taxon>
    </lineage>
</organism>
<gene>
    <name evidence="1" type="ORF">MaMVDC_41</name>
</gene>
<evidence type="ECO:0000313" key="2">
    <source>
        <dbReference type="Proteomes" id="UP000028567"/>
    </source>
</evidence>
<reference evidence="1 2" key="1">
    <citation type="submission" date="2013-07" db="EMBL/GenBank/DDBJ databases">
        <title>Sequencing and analysis of the complete genome of Microcystis aeruginosa phage MaMV-DC.</title>
        <authorList>
            <person name="Ou T."/>
            <person name="Li S.H."/>
            <person name="Zhang Q.Y."/>
        </authorList>
    </citation>
    <scope>NUCLEOTIDE SEQUENCE [LARGE SCALE GENOMIC DNA]</scope>
</reference>
<sequence length="156" mass="16642">MCKLQLTRSLMSPPTTLVIIKDTPSDLIAVDGGNLSEAASAIGIRNKIGSLQGEERLSALVLKDVPPGFPGPPGPPLLIKGNLNSVGDLPTNPSIGHGYLIQGILYTWSGIEWINGGQLQGPIGLSAYQVALNNGFIGTEQDWLDSLKQQWIITDW</sequence>
<evidence type="ECO:0000313" key="1">
    <source>
        <dbReference type="EMBL" id="AGR48606.1"/>
    </source>
</evidence>
<proteinExistence type="predicted"/>
<dbReference type="RefSeq" id="YP_009217725.1">
    <property type="nucleotide sequence ID" value="NC_029002.1"/>
</dbReference>
<dbReference type="GeneID" id="26643219"/>
<dbReference type="EMBL" id="KF356199">
    <property type="protein sequence ID" value="AGR48606.1"/>
    <property type="molecule type" value="Genomic_DNA"/>
</dbReference>
<dbReference type="KEGG" id="vg:26643219"/>
<name>A0A075BS02_9CAUD</name>